<dbReference type="PANTHER" id="PTHR43766:SF1">
    <property type="entry name" value="TRYPTOPHAN--TRNA LIGASE, MITOCHONDRIAL"/>
    <property type="match status" value="1"/>
</dbReference>
<dbReference type="GO" id="GO:0005829">
    <property type="term" value="C:cytosol"/>
    <property type="evidence" value="ECO:0007669"/>
    <property type="project" value="TreeGrafter"/>
</dbReference>
<gene>
    <name evidence="11" type="ORF">A2397_01025</name>
</gene>
<dbReference type="Proteomes" id="UP000176424">
    <property type="component" value="Unassembled WGS sequence"/>
</dbReference>
<dbReference type="CDD" id="cd00806">
    <property type="entry name" value="TrpRS_core"/>
    <property type="match status" value="1"/>
</dbReference>
<evidence type="ECO:0000256" key="8">
    <source>
        <dbReference type="ARBA" id="ARBA00049929"/>
    </source>
</evidence>
<evidence type="ECO:0000256" key="4">
    <source>
        <dbReference type="ARBA" id="ARBA00022741"/>
    </source>
</evidence>
<name>A0A1F4ZX27_9BACT</name>
<dbReference type="InterPro" id="IPR050203">
    <property type="entry name" value="Trp-tRNA_synthetase"/>
</dbReference>
<proteinExistence type="inferred from homology"/>
<evidence type="ECO:0000256" key="3">
    <source>
        <dbReference type="ARBA" id="ARBA00022598"/>
    </source>
</evidence>
<dbReference type="NCBIfam" id="TIGR00233">
    <property type="entry name" value="trpS"/>
    <property type="match status" value="1"/>
</dbReference>
<evidence type="ECO:0000256" key="1">
    <source>
        <dbReference type="ARBA" id="ARBA00005594"/>
    </source>
</evidence>
<sequence length="332" mass="37504">MNKKRILTGDRPTGKLHLGHLVGSLQNRVKLQDEYEQFVMIADVQALTDNFENPQKVRDNLKELVLDYLAVGIDPAKTTILIQSQIPEIAELTVFYMNLVTLERVLRNPTVKDEIKQKGYGKNIPAGFAMYPVSQAADITAFAANLVPVGEDQLPMIEQTREIVRRFNSLYGETLVEPEALVGQVRRLPGTDGQSKMGKSLGNCIYISDDEKTVTKKVMGMYTDPARVHPTDPGNPDGNPVFIYHEVFNPDKAEVEDFKNRYREGKIGDVEIKKRLALVINQMLEPMRVRRSEFENKSEELHGILKTGTDKAREAAKATMVQVRKAMKIDYE</sequence>
<evidence type="ECO:0000256" key="7">
    <source>
        <dbReference type="ARBA" id="ARBA00023146"/>
    </source>
</evidence>
<keyword evidence="5 10" id="KW-0067">ATP-binding</keyword>
<dbReference type="Pfam" id="PF00579">
    <property type="entry name" value="tRNA-synt_1b"/>
    <property type="match status" value="1"/>
</dbReference>
<dbReference type="EC" id="6.1.1.2" evidence="2 9"/>
<dbReference type="Gene3D" id="1.10.240.10">
    <property type="entry name" value="Tyrosyl-Transfer RNA Synthetase"/>
    <property type="match status" value="1"/>
</dbReference>
<dbReference type="GO" id="GO:0004830">
    <property type="term" value="F:tryptophan-tRNA ligase activity"/>
    <property type="evidence" value="ECO:0007669"/>
    <property type="project" value="UniProtKB-UniRule"/>
</dbReference>
<dbReference type="EMBL" id="MEXR01000016">
    <property type="protein sequence ID" value="OGD10007.1"/>
    <property type="molecule type" value="Genomic_DNA"/>
</dbReference>
<dbReference type="InterPro" id="IPR014729">
    <property type="entry name" value="Rossmann-like_a/b/a_fold"/>
</dbReference>
<keyword evidence="3 10" id="KW-0436">Ligase</keyword>
<dbReference type="SUPFAM" id="SSF52374">
    <property type="entry name" value="Nucleotidylyl transferase"/>
    <property type="match status" value="1"/>
</dbReference>
<dbReference type="PROSITE" id="PS00178">
    <property type="entry name" value="AA_TRNA_LIGASE_I"/>
    <property type="match status" value="1"/>
</dbReference>
<evidence type="ECO:0000313" key="11">
    <source>
        <dbReference type="EMBL" id="OGD10007.1"/>
    </source>
</evidence>
<keyword evidence="4 10" id="KW-0547">Nucleotide-binding</keyword>
<dbReference type="InterPro" id="IPR002306">
    <property type="entry name" value="Trp-tRNA-ligase"/>
</dbReference>
<dbReference type="FunFam" id="1.10.240.10:FF:000005">
    <property type="entry name" value="Tryptophan--tRNA ligase"/>
    <property type="match status" value="1"/>
</dbReference>
<dbReference type="GO" id="GO:0005524">
    <property type="term" value="F:ATP binding"/>
    <property type="evidence" value="ECO:0007669"/>
    <property type="project" value="UniProtKB-KW"/>
</dbReference>
<dbReference type="Gene3D" id="3.40.50.620">
    <property type="entry name" value="HUPs"/>
    <property type="match status" value="1"/>
</dbReference>
<keyword evidence="7 10" id="KW-0030">Aminoacyl-tRNA synthetase</keyword>
<dbReference type="AlphaFoldDB" id="A0A1F4ZX27"/>
<comment type="similarity">
    <text evidence="1 10">Belongs to the class-I aminoacyl-tRNA synthetase family.</text>
</comment>
<dbReference type="GO" id="GO:0006436">
    <property type="term" value="P:tryptophanyl-tRNA aminoacylation"/>
    <property type="evidence" value="ECO:0007669"/>
    <property type="project" value="UniProtKB-UniRule"/>
</dbReference>
<evidence type="ECO:0000313" key="12">
    <source>
        <dbReference type="Proteomes" id="UP000176424"/>
    </source>
</evidence>
<reference evidence="11 12" key="1">
    <citation type="journal article" date="2016" name="Nat. Commun.">
        <title>Thousands of microbial genomes shed light on interconnected biogeochemical processes in an aquifer system.</title>
        <authorList>
            <person name="Anantharaman K."/>
            <person name="Brown C.T."/>
            <person name="Hug L.A."/>
            <person name="Sharon I."/>
            <person name="Castelle C.J."/>
            <person name="Probst A.J."/>
            <person name="Thomas B.C."/>
            <person name="Singh A."/>
            <person name="Wilkins M.J."/>
            <person name="Karaoz U."/>
            <person name="Brodie E.L."/>
            <person name="Williams K.H."/>
            <person name="Hubbard S.S."/>
            <person name="Banfield J.F."/>
        </authorList>
    </citation>
    <scope>NUCLEOTIDE SEQUENCE [LARGE SCALE GENOMIC DNA]</scope>
</reference>
<dbReference type="PRINTS" id="PR01039">
    <property type="entry name" value="TRNASYNTHTRP"/>
</dbReference>
<dbReference type="FunFam" id="3.40.50.620:FF:000094">
    <property type="entry name" value="Tryptophan--tRNA ligase"/>
    <property type="match status" value="1"/>
</dbReference>
<protein>
    <recommendedName>
        <fullName evidence="2 9">Tryptophan--tRNA ligase</fullName>
        <ecNumber evidence="2 9">6.1.1.2</ecNumber>
    </recommendedName>
</protein>
<comment type="catalytic activity">
    <reaction evidence="8">
        <text>tRNA(Trp) + L-tryptophan + ATP = L-tryptophyl-tRNA(Trp) + AMP + diphosphate + H(+)</text>
        <dbReference type="Rhea" id="RHEA:24080"/>
        <dbReference type="Rhea" id="RHEA-COMP:9671"/>
        <dbReference type="Rhea" id="RHEA-COMP:9705"/>
        <dbReference type="ChEBI" id="CHEBI:15378"/>
        <dbReference type="ChEBI" id="CHEBI:30616"/>
        <dbReference type="ChEBI" id="CHEBI:33019"/>
        <dbReference type="ChEBI" id="CHEBI:57912"/>
        <dbReference type="ChEBI" id="CHEBI:78442"/>
        <dbReference type="ChEBI" id="CHEBI:78535"/>
        <dbReference type="ChEBI" id="CHEBI:456215"/>
        <dbReference type="EC" id="6.1.1.2"/>
    </reaction>
</comment>
<evidence type="ECO:0000256" key="9">
    <source>
        <dbReference type="NCBIfam" id="TIGR00233"/>
    </source>
</evidence>
<evidence type="ECO:0000256" key="10">
    <source>
        <dbReference type="RuleBase" id="RU363036"/>
    </source>
</evidence>
<evidence type="ECO:0000256" key="5">
    <source>
        <dbReference type="ARBA" id="ARBA00022840"/>
    </source>
</evidence>
<comment type="caution">
    <text evidence="11">The sequence shown here is derived from an EMBL/GenBank/DDBJ whole genome shotgun (WGS) entry which is preliminary data.</text>
</comment>
<accession>A0A1F4ZX27</accession>
<dbReference type="PANTHER" id="PTHR43766">
    <property type="entry name" value="TRYPTOPHAN--TRNA LIGASE, MITOCHONDRIAL"/>
    <property type="match status" value="1"/>
</dbReference>
<dbReference type="InterPro" id="IPR002305">
    <property type="entry name" value="aa-tRNA-synth_Ic"/>
</dbReference>
<evidence type="ECO:0000256" key="6">
    <source>
        <dbReference type="ARBA" id="ARBA00022917"/>
    </source>
</evidence>
<evidence type="ECO:0000256" key="2">
    <source>
        <dbReference type="ARBA" id="ARBA00013161"/>
    </source>
</evidence>
<organism evidence="11 12">
    <name type="scientific">Candidatus Amesbacteria bacterium RIFOXYB1_FULL_44_23</name>
    <dbReference type="NCBI Taxonomy" id="1797263"/>
    <lineage>
        <taxon>Bacteria</taxon>
        <taxon>Candidatus Amesiibacteriota</taxon>
    </lineage>
</organism>
<dbReference type="STRING" id="1797263.A2397_01025"/>
<keyword evidence="6 10" id="KW-0648">Protein biosynthesis</keyword>
<dbReference type="InterPro" id="IPR001412">
    <property type="entry name" value="aa-tRNA-synth_I_CS"/>
</dbReference>